<gene>
    <name evidence="2" type="ORF">NCTC11862_00198</name>
</gene>
<name>A0A376CJ39_9CORY</name>
<keyword evidence="1" id="KW-0472">Membrane</keyword>
<accession>A0A376CJ39</accession>
<keyword evidence="1" id="KW-0812">Transmembrane</keyword>
<feature type="transmembrane region" description="Helical" evidence="1">
    <location>
        <begin position="5"/>
        <end position="25"/>
    </location>
</feature>
<keyword evidence="1" id="KW-1133">Transmembrane helix</keyword>
<proteinExistence type="predicted"/>
<keyword evidence="3" id="KW-1185">Reference proteome</keyword>
<dbReference type="Proteomes" id="UP000254467">
    <property type="component" value="Unassembled WGS sequence"/>
</dbReference>
<evidence type="ECO:0000313" key="3">
    <source>
        <dbReference type="Proteomes" id="UP000254467"/>
    </source>
</evidence>
<dbReference type="EMBL" id="UFXQ01000001">
    <property type="protein sequence ID" value="STC68444.1"/>
    <property type="molecule type" value="Genomic_DNA"/>
</dbReference>
<evidence type="ECO:0000256" key="1">
    <source>
        <dbReference type="SAM" id="Phobius"/>
    </source>
</evidence>
<reference evidence="2 3" key="1">
    <citation type="submission" date="2018-06" db="EMBL/GenBank/DDBJ databases">
        <authorList>
            <consortium name="Pathogen Informatics"/>
            <person name="Doyle S."/>
        </authorList>
    </citation>
    <scope>NUCLEOTIDE SEQUENCE [LARGE SCALE GENOMIC DNA]</scope>
    <source>
        <strain evidence="2 3">NCTC11862</strain>
    </source>
</reference>
<evidence type="ECO:0000313" key="2">
    <source>
        <dbReference type="EMBL" id="STC68444.1"/>
    </source>
</evidence>
<dbReference type="STRING" id="35756.GCA_001044155_01467"/>
<protein>
    <submittedName>
        <fullName evidence="2">Uncharacterized protein</fullName>
    </submittedName>
</protein>
<dbReference type="RefSeq" id="WP_018580627.1">
    <property type="nucleotide sequence ID" value="NZ_LDYD01000006.1"/>
</dbReference>
<organism evidence="2 3">
    <name type="scientific">Corynebacterium pilosum</name>
    <dbReference type="NCBI Taxonomy" id="35756"/>
    <lineage>
        <taxon>Bacteria</taxon>
        <taxon>Bacillati</taxon>
        <taxon>Actinomycetota</taxon>
        <taxon>Actinomycetes</taxon>
        <taxon>Mycobacteriales</taxon>
        <taxon>Corynebacteriaceae</taxon>
        <taxon>Corynebacterium</taxon>
    </lineage>
</organism>
<sequence length="70" mass="7316">MGRSIVIKVIIAAALFVAYIVAAGLGVPNTITGPVFCIAIALVLFFPTKRQNPDTADKVETADNVVDSTP</sequence>
<dbReference type="AlphaFoldDB" id="A0A376CJ39"/>
<feature type="transmembrane region" description="Helical" evidence="1">
    <location>
        <begin position="31"/>
        <end position="48"/>
    </location>
</feature>